<dbReference type="EMBL" id="VSSQ01018866">
    <property type="protein sequence ID" value="MPM62444.1"/>
    <property type="molecule type" value="Genomic_DNA"/>
</dbReference>
<feature type="transmembrane region" description="Helical" evidence="1">
    <location>
        <begin position="44"/>
        <end position="71"/>
    </location>
</feature>
<feature type="transmembrane region" description="Helical" evidence="1">
    <location>
        <begin position="146"/>
        <end position="173"/>
    </location>
</feature>
<keyword evidence="1" id="KW-0812">Transmembrane</keyword>
<dbReference type="AlphaFoldDB" id="A0A645BKV8"/>
<keyword evidence="1" id="KW-0472">Membrane</keyword>
<protein>
    <submittedName>
        <fullName evidence="2">Niacin transporter NiaX</fullName>
    </submittedName>
</protein>
<proteinExistence type="predicted"/>
<accession>A0A645BKV8</accession>
<name>A0A645BKV8_9ZZZZ</name>
<dbReference type="Gene3D" id="1.10.1760.20">
    <property type="match status" value="1"/>
</dbReference>
<sequence>MNRNAKLYRLVLAALLCAVGILIPMVSPLKVVIPPVASYTLGSHVAIFIAMFLSPATAVAVSLITTLGFFLGGFPLPIVLRALTHVVFALVGSLWLKKRPDLLYHTKESILFCLVIALIHGACEVLVLLPLYFGGSLSAAAYESGFFLYLVVMIGVGSVIHSSADYVISLLVWRPLRQLDGISAAATAH</sequence>
<evidence type="ECO:0000313" key="2">
    <source>
        <dbReference type="EMBL" id="MPM62444.1"/>
    </source>
</evidence>
<reference evidence="2" key="1">
    <citation type="submission" date="2019-08" db="EMBL/GenBank/DDBJ databases">
        <authorList>
            <person name="Kucharzyk K."/>
            <person name="Murdoch R.W."/>
            <person name="Higgins S."/>
            <person name="Loffler F."/>
        </authorList>
    </citation>
    <scope>NUCLEOTIDE SEQUENCE</scope>
</reference>
<feature type="transmembrane region" description="Helical" evidence="1">
    <location>
        <begin position="109"/>
        <end position="134"/>
    </location>
</feature>
<evidence type="ECO:0000256" key="1">
    <source>
        <dbReference type="SAM" id="Phobius"/>
    </source>
</evidence>
<comment type="caution">
    <text evidence="2">The sequence shown here is derived from an EMBL/GenBank/DDBJ whole genome shotgun (WGS) entry which is preliminary data.</text>
</comment>
<keyword evidence="1" id="KW-1133">Transmembrane helix</keyword>
<gene>
    <name evidence="2" type="primary">niaX_6</name>
    <name evidence="2" type="ORF">SDC9_109316</name>
</gene>
<organism evidence="2">
    <name type="scientific">bioreactor metagenome</name>
    <dbReference type="NCBI Taxonomy" id="1076179"/>
    <lineage>
        <taxon>unclassified sequences</taxon>
        <taxon>metagenomes</taxon>
        <taxon>ecological metagenomes</taxon>
    </lineage>
</organism>
<feature type="transmembrane region" description="Helical" evidence="1">
    <location>
        <begin position="78"/>
        <end position="97"/>
    </location>
</feature>